<dbReference type="Proteomes" id="UP001218188">
    <property type="component" value="Unassembled WGS sequence"/>
</dbReference>
<organism evidence="2 3">
    <name type="scientific">Mycena alexandri</name>
    <dbReference type="NCBI Taxonomy" id="1745969"/>
    <lineage>
        <taxon>Eukaryota</taxon>
        <taxon>Fungi</taxon>
        <taxon>Dikarya</taxon>
        <taxon>Basidiomycota</taxon>
        <taxon>Agaricomycotina</taxon>
        <taxon>Agaricomycetes</taxon>
        <taxon>Agaricomycetidae</taxon>
        <taxon>Agaricales</taxon>
        <taxon>Marasmiineae</taxon>
        <taxon>Mycenaceae</taxon>
        <taxon>Mycena</taxon>
    </lineage>
</organism>
<keyword evidence="3" id="KW-1185">Reference proteome</keyword>
<feature type="chain" id="PRO_5042222499" description="Secreted protein" evidence="1">
    <location>
        <begin position="19"/>
        <end position="88"/>
    </location>
</feature>
<gene>
    <name evidence="2" type="ORF">C8F04DRAFT_597808</name>
</gene>
<protein>
    <recommendedName>
        <fullName evidence="4">Secreted protein</fullName>
    </recommendedName>
</protein>
<name>A0AAD6TJ71_9AGAR</name>
<evidence type="ECO:0008006" key="4">
    <source>
        <dbReference type="Google" id="ProtNLM"/>
    </source>
</evidence>
<evidence type="ECO:0000256" key="1">
    <source>
        <dbReference type="SAM" id="SignalP"/>
    </source>
</evidence>
<dbReference type="EMBL" id="JARJCM010000006">
    <property type="protein sequence ID" value="KAJ7044832.1"/>
    <property type="molecule type" value="Genomic_DNA"/>
</dbReference>
<reference evidence="2" key="1">
    <citation type="submission" date="2023-03" db="EMBL/GenBank/DDBJ databases">
        <title>Massive genome expansion in bonnet fungi (Mycena s.s.) driven by repeated elements and novel gene families across ecological guilds.</title>
        <authorList>
            <consortium name="Lawrence Berkeley National Laboratory"/>
            <person name="Harder C.B."/>
            <person name="Miyauchi S."/>
            <person name="Viragh M."/>
            <person name="Kuo A."/>
            <person name="Thoen E."/>
            <person name="Andreopoulos B."/>
            <person name="Lu D."/>
            <person name="Skrede I."/>
            <person name="Drula E."/>
            <person name="Henrissat B."/>
            <person name="Morin E."/>
            <person name="Kohler A."/>
            <person name="Barry K."/>
            <person name="LaButti K."/>
            <person name="Morin E."/>
            <person name="Salamov A."/>
            <person name="Lipzen A."/>
            <person name="Mereny Z."/>
            <person name="Hegedus B."/>
            <person name="Baldrian P."/>
            <person name="Stursova M."/>
            <person name="Weitz H."/>
            <person name="Taylor A."/>
            <person name="Grigoriev I.V."/>
            <person name="Nagy L.G."/>
            <person name="Martin F."/>
            <person name="Kauserud H."/>
        </authorList>
    </citation>
    <scope>NUCLEOTIDE SEQUENCE</scope>
    <source>
        <strain evidence="2">CBHHK200</strain>
    </source>
</reference>
<comment type="caution">
    <text evidence="2">The sequence shown here is derived from an EMBL/GenBank/DDBJ whole genome shotgun (WGS) entry which is preliminary data.</text>
</comment>
<dbReference type="AlphaFoldDB" id="A0AAD6TJ71"/>
<evidence type="ECO:0000313" key="3">
    <source>
        <dbReference type="Proteomes" id="UP001218188"/>
    </source>
</evidence>
<sequence length="88" mass="9451">MPMLWVTLLLRDACVAFCCSFSDDGSMVGVRWTVGGRCGVCGQGGGGVSTVERPGRVDVDDGGDKESDGRQRRWIAGRRDNGTMVRLV</sequence>
<feature type="signal peptide" evidence="1">
    <location>
        <begin position="1"/>
        <end position="18"/>
    </location>
</feature>
<evidence type="ECO:0000313" key="2">
    <source>
        <dbReference type="EMBL" id="KAJ7044832.1"/>
    </source>
</evidence>
<keyword evidence="1" id="KW-0732">Signal</keyword>
<accession>A0AAD6TJ71</accession>
<proteinExistence type="predicted"/>